<reference evidence="2 3" key="1">
    <citation type="submission" date="2016-05" db="EMBL/GenBank/DDBJ databases">
        <title>Genomic and physiological characterization of Planctopirus sp. isolated from fresh water lake.</title>
        <authorList>
            <person name="Subhash Y."/>
            <person name="Ramana C."/>
        </authorList>
    </citation>
    <scope>NUCLEOTIDE SEQUENCE [LARGE SCALE GENOMIC DNA]</scope>
    <source>
        <strain evidence="2 3">JC280</strain>
    </source>
</reference>
<dbReference type="EMBL" id="LYDR01000150">
    <property type="protein sequence ID" value="ODA28971.1"/>
    <property type="molecule type" value="Genomic_DNA"/>
</dbReference>
<feature type="domain" description="DUF1559" evidence="1">
    <location>
        <begin position="33"/>
        <end position="297"/>
    </location>
</feature>
<dbReference type="NCBIfam" id="TIGR02532">
    <property type="entry name" value="IV_pilin_GFxxxE"/>
    <property type="match status" value="1"/>
</dbReference>
<name>A0A1C3E6W0_9PLAN</name>
<protein>
    <recommendedName>
        <fullName evidence="1">DUF1559 domain-containing protein</fullName>
    </recommendedName>
</protein>
<evidence type="ECO:0000313" key="2">
    <source>
        <dbReference type="EMBL" id="ODA28971.1"/>
    </source>
</evidence>
<dbReference type="STRING" id="1841610.A6X21_10815"/>
<gene>
    <name evidence="2" type="ORF">A6X21_10815</name>
</gene>
<dbReference type="Pfam" id="PF07963">
    <property type="entry name" value="N_methyl"/>
    <property type="match status" value="1"/>
</dbReference>
<organism evidence="2 3">
    <name type="scientific">Planctopirus hydrillae</name>
    <dbReference type="NCBI Taxonomy" id="1841610"/>
    <lineage>
        <taxon>Bacteria</taxon>
        <taxon>Pseudomonadati</taxon>
        <taxon>Planctomycetota</taxon>
        <taxon>Planctomycetia</taxon>
        <taxon>Planctomycetales</taxon>
        <taxon>Planctomycetaceae</taxon>
        <taxon>Planctopirus</taxon>
    </lineage>
</organism>
<comment type="caution">
    <text evidence="2">The sequence shown here is derived from an EMBL/GenBank/DDBJ whole genome shotgun (WGS) entry which is preliminary data.</text>
</comment>
<dbReference type="InterPro" id="IPR011453">
    <property type="entry name" value="DUF1559"/>
</dbReference>
<dbReference type="Proteomes" id="UP000094828">
    <property type="component" value="Unassembled WGS sequence"/>
</dbReference>
<dbReference type="PANTHER" id="PTHR30093:SF2">
    <property type="entry name" value="TYPE II SECRETION SYSTEM PROTEIN H"/>
    <property type="match status" value="1"/>
</dbReference>
<dbReference type="Pfam" id="PF07596">
    <property type="entry name" value="SBP_bac_10"/>
    <property type="match status" value="1"/>
</dbReference>
<evidence type="ECO:0000259" key="1">
    <source>
        <dbReference type="Pfam" id="PF07596"/>
    </source>
</evidence>
<proteinExistence type="predicted"/>
<dbReference type="RefSeq" id="WP_068850834.1">
    <property type="nucleotide sequence ID" value="NZ_LYDR01000150.1"/>
</dbReference>
<evidence type="ECO:0000313" key="3">
    <source>
        <dbReference type="Proteomes" id="UP000094828"/>
    </source>
</evidence>
<dbReference type="NCBIfam" id="TIGR04294">
    <property type="entry name" value="pre_pil_HX9DG"/>
    <property type="match status" value="1"/>
</dbReference>
<dbReference type="InterPro" id="IPR027558">
    <property type="entry name" value="Pre_pil_HX9DG_C"/>
</dbReference>
<sequence>MPKNPRYGFTLIELLVVIAIIAILIALLLPAVQQAREAARRTQCRSSLKQLGLAMHNYHDVFNSFPMGGNGADANAITDQNQSGHVWMRAIMPYIDLAPVYNSWDQNIQYAAGNNVNILRVTYPVFLCPSDSASRTWNNVPNYNYAVNLGNTTTTRLSPFNGVTYMAAPFNTTTDANRANAGSKNCKTTKMSEITDGTTNVMLVAEIRQGQNGSDLRGLIWYVPFVGFTAHNPPNTTVPDRLAAGFCVATNSAIQLPCAANDTANPIMFSARSRHTGGVHVLLGDGSARFVSENIDLNTWRNLSTMADGQSLGDF</sequence>
<dbReference type="OrthoDB" id="270727at2"/>
<accession>A0A1C3E6W0</accession>
<dbReference type="InterPro" id="IPR045584">
    <property type="entry name" value="Pilin-like"/>
</dbReference>
<dbReference type="SUPFAM" id="SSF54523">
    <property type="entry name" value="Pili subunits"/>
    <property type="match status" value="1"/>
</dbReference>
<keyword evidence="3" id="KW-1185">Reference proteome</keyword>
<dbReference type="AlphaFoldDB" id="A0A1C3E6W0"/>
<dbReference type="Gene3D" id="3.30.700.10">
    <property type="entry name" value="Glycoprotein, Type 4 Pilin"/>
    <property type="match status" value="1"/>
</dbReference>
<dbReference type="InterPro" id="IPR012902">
    <property type="entry name" value="N_methyl_site"/>
</dbReference>
<dbReference type="PANTHER" id="PTHR30093">
    <property type="entry name" value="GENERAL SECRETION PATHWAY PROTEIN G"/>
    <property type="match status" value="1"/>
</dbReference>